<feature type="transmembrane region" description="Helical" evidence="1">
    <location>
        <begin position="64"/>
        <end position="82"/>
    </location>
</feature>
<organism evidence="2 3">
    <name type="scientific">Thalassotalea piscium</name>
    <dbReference type="NCBI Taxonomy" id="1230533"/>
    <lineage>
        <taxon>Bacteria</taxon>
        <taxon>Pseudomonadati</taxon>
        <taxon>Pseudomonadota</taxon>
        <taxon>Gammaproteobacteria</taxon>
        <taxon>Alteromonadales</taxon>
        <taxon>Colwelliaceae</taxon>
        <taxon>Thalassotalea</taxon>
    </lineage>
</organism>
<dbReference type="RefSeq" id="WP_184423991.1">
    <property type="nucleotide sequence ID" value="NZ_AP027362.1"/>
</dbReference>
<sequence>MSVIVVIKQWFKRKFNTWLTKQVPKSQQQVLSRRNIFIFPSKFGFSYLFFVLLLFILGTNYQNNLIILLSYLLVSVFITAMLQSFNNLLKLSISVKTQQLFGFADSPINIPVLLSTTKIRIAYQLFFQSTHITQPQDFSTDTMCLIPVVLKKRGLGILPRLTVQSYYGFGLFRCWTSVDLNTSVLVYPKPEKPAQIDIEKFLSTNANDVSTDHLSEVLTTQNGVDEFNELIPYKSGESLGKVAWKHVARGQGWYSKNYDQLLDSTPNWLSLSALPQAPVEQQLRWLCYLIIELQKREKVFGLILPTNTISPDQGSLHHHICLKEIALYGQ</sequence>
<feature type="transmembrane region" description="Helical" evidence="1">
    <location>
        <begin position="36"/>
        <end position="58"/>
    </location>
</feature>
<keyword evidence="3" id="KW-1185">Reference proteome</keyword>
<protein>
    <submittedName>
        <fullName evidence="2">Uncharacterized protein (DUF58 family)</fullName>
    </submittedName>
</protein>
<name>A0A7X0NGV3_9GAMM</name>
<comment type="caution">
    <text evidence="2">The sequence shown here is derived from an EMBL/GenBank/DDBJ whole genome shotgun (WGS) entry which is preliminary data.</text>
</comment>
<gene>
    <name evidence="2" type="ORF">HNQ55_001705</name>
</gene>
<evidence type="ECO:0000313" key="3">
    <source>
        <dbReference type="Proteomes" id="UP000537141"/>
    </source>
</evidence>
<accession>A0A7X0NGV3</accession>
<dbReference type="Proteomes" id="UP000537141">
    <property type="component" value="Unassembled WGS sequence"/>
</dbReference>
<evidence type="ECO:0000313" key="2">
    <source>
        <dbReference type="EMBL" id="MBB6543198.1"/>
    </source>
</evidence>
<dbReference type="PANTHER" id="PTHR34351">
    <property type="entry name" value="SLR1927 PROTEIN-RELATED"/>
    <property type="match status" value="1"/>
</dbReference>
<keyword evidence="1" id="KW-0472">Membrane</keyword>
<dbReference type="PANTHER" id="PTHR34351:SF1">
    <property type="entry name" value="SLR1927 PROTEIN"/>
    <property type="match status" value="1"/>
</dbReference>
<proteinExistence type="predicted"/>
<dbReference type="EMBL" id="JACHHU010000011">
    <property type="protein sequence ID" value="MBB6543198.1"/>
    <property type="molecule type" value="Genomic_DNA"/>
</dbReference>
<dbReference type="AlphaFoldDB" id="A0A7X0NGV3"/>
<reference evidence="2 3" key="1">
    <citation type="submission" date="2020-08" db="EMBL/GenBank/DDBJ databases">
        <title>Genomic Encyclopedia of Type Strains, Phase IV (KMG-IV): sequencing the most valuable type-strain genomes for metagenomic binning, comparative biology and taxonomic classification.</title>
        <authorList>
            <person name="Goeker M."/>
        </authorList>
    </citation>
    <scope>NUCLEOTIDE SEQUENCE [LARGE SCALE GENOMIC DNA]</scope>
    <source>
        <strain evidence="2 3">DSM 26287</strain>
    </source>
</reference>
<evidence type="ECO:0000256" key="1">
    <source>
        <dbReference type="SAM" id="Phobius"/>
    </source>
</evidence>
<keyword evidence="1" id="KW-1133">Transmembrane helix</keyword>
<keyword evidence="1" id="KW-0812">Transmembrane</keyword>